<gene>
    <name evidence="8" type="ORF">HOLleu_00287</name>
</gene>
<dbReference type="InterPro" id="IPR022674">
    <property type="entry name" value="G6P_DH_NAD-bd"/>
</dbReference>
<evidence type="ECO:0000256" key="1">
    <source>
        <dbReference type="ARBA" id="ARBA00004959"/>
    </source>
</evidence>
<proteinExistence type="predicted"/>
<dbReference type="GO" id="GO:0009051">
    <property type="term" value="P:pentose-phosphate shunt, oxidative branch"/>
    <property type="evidence" value="ECO:0007669"/>
    <property type="project" value="TreeGrafter"/>
</dbReference>
<dbReference type="InterPro" id="IPR001282">
    <property type="entry name" value="G6P_DH"/>
</dbReference>
<comment type="pathway">
    <text evidence="1">Carbohydrate degradation; pentose phosphate pathway.</text>
</comment>
<dbReference type="GO" id="GO:0050661">
    <property type="term" value="F:NADP binding"/>
    <property type="evidence" value="ECO:0007669"/>
    <property type="project" value="InterPro"/>
</dbReference>
<dbReference type="Proteomes" id="UP001152320">
    <property type="component" value="Chromosome 1"/>
</dbReference>
<evidence type="ECO:0000259" key="5">
    <source>
        <dbReference type="Pfam" id="PF00479"/>
    </source>
</evidence>
<dbReference type="EMBL" id="JAIZAY010000001">
    <property type="protein sequence ID" value="KAJ8048113.1"/>
    <property type="molecule type" value="Genomic_DNA"/>
</dbReference>
<dbReference type="CDD" id="cd01400">
    <property type="entry name" value="6PGL"/>
    <property type="match status" value="1"/>
</dbReference>
<keyword evidence="3" id="KW-0521">NADP</keyword>
<keyword evidence="4" id="KW-0119">Carbohydrate metabolism</keyword>
<name>A0A9Q1CNS1_HOLLE</name>
<dbReference type="GO" id="GO:0017057">
    <property type="term" value="F:6-phosphogluconolactonase activity"/>
    <property type="evidence" value="ECO:0007669"/>
    <property type="project" value="InterPro"/>
</dbReference>
<dbReference type="GO" id="GO:0005783">
    <property type="term" value="C:endoplasmic reticulum"/>
    <property type="evidence" value="ECO:0007669"/>
    <property type="project" value="TreeGrafter"/>
</dbReference>
<dbReference type="InterPro" id="IPR037171">
    <property type="entry name" value="NagB/RpiA_transferase-like"/>
</dbReference>
<evidence type="ECO:0000313" key="9">
    <source>
        <dbReference type="Proteomes" id="UP001152320"/>
    </source>
</evidence>
<evidence type="ECO:0000256" key="4">
    <source>
        <dbReference type="ARBA" id="ARBA00023277"/>
    </source>
</evidence>
<dbReference type="SUPFAM" id="SSF55347">
    <property type="entry name" value="Glyceraldehyde-3-phosphate dehydrogenase-like, C-terminal domain"/>
    <property type="match status" value="1"/>
</dbReference>
<feature type="domain" description="Glucosamine/galactosamine-6-phosphate isomerase" evidence="6">
    <location>
        <begin position="568"/>
        <end position="794"/>
    </location>
</feature>
<evidence type="ECO:0000256" key="2">
    <source>
        <dbReference type="ARBA" id="ARBA00022526"/>
    </source>
</evidence>
<dbReference type="Pfam" id="PF02781">
    <property type="entry name" value="G6PD_C"/>
    <property type="match status" value="1"/>
</dbReference>
<feature type="domain" description="Glucose-6-phosphate dehydrogenase C-terminal" evidence="7">
    <location>
        <begin position="228"/>
        <end position="512"/>
    </location>
</feature>
<comment type="caution">
    <text evidence="8">The sequence shown here is derived from an EMBL/GenBank/DDBJ whole genome shotgun (WGS) entry which is preliminary data.</text>
</comment>
<feature type="domain" description="Glucose-6-phosphate dehydrogenase NAD-binding" evidence="5">
    <location>
        <begin position="41"/>
        <end position="225"/>
    </location>
</feature>
<dbReference type="GO" id="GO:0006006">
    <property type="term" value="P:glucose metabolic process"/>
    <property type="evidence" value="ECO:0007669"/>
    <property type="project" value="UniProtKB-KW"/>
</dbReference>
<dbReference type="Gene3D" id="3.30.360.10">
    <property type="entry name" value="Dihydrodipicolinate Reductase, domain 2"/>
    <property type="match status" value="1"/>
</dbReference>
<dbReference type="PRINTS" id="PR00079">
    <property type="entry name" value="G6PDHDRGNASE"/>
</dbReference>
<dbReference type="Pfam" id="PF00479">
    <property type="entry name" value="G6PD_N"/>
    <property type="match status" value="1"/>
</dbReference>
<dbReference type="InterPro" id="IPR005900">
    <property type="entry name" value="6-phosphogluconolactonase_DevB"/>
</dbReference>
<dbReference type="PANTHER" id="PTHR23429">
    <property type="entry name" value="GLUCOSE-6-PHOSPHATE 1-DEHYDROGENASE G6PD"/>
    <property type="match status" value="1"/>
</dbReference>
<dbReference type="NCBIfam" id="TIGR01198">
    <property type="entry name" value="pgl"/>
    <property type="match status" value="1"/>
</dbReference>
<protein>
    <submittedName>
        <fullName evidence="8">GDH/6PGL endoplasmic bifunctional protein</fullName>
    </submittedName>
</protein>
<reference evidence="8" key="1">
    <citation type="submission" date="2021-10" db="EMBL/GenBank/DDBJ databases">
        <title>Tropical sea cucumber genome reveals ecological adaptation and Cuvierian tubules defense mechanism.</title>
        <authorList>
            <person name="Chen T."/>
        </authorList>
    </citation>
    <scope>NUCLEOTIDE SEQUENCE</scope>
    <source>
        <strain evidence="8">Nanhai2018</strain>
        <tissue evidence="8">Muscle</tissue>
    </source>
</reference>
<dbReference type="SUPFAM" id="SSF51735">
    <property type="entry name" value="NAD(P)-binding Rossmann-fold domains"/>
    <property type="match status" value="1"/>
</dbReference>
<dbReference type="PANTHER" id="PTHR23429:SF7">
    <property type="entry name" value="GDH_6PGL ENDOPLASMIC BIFUNCTIONAL PROTEIN"/>
    <property type="match status" value="1"/>
</dbReference>
<keyword evidence="9" id="KW-1185">Reference proteome</keyword>
<sequence length="803" mass="91444">MHFRARKKRVFSLCLGVVVVLFWFTTYALDDGKDISVSNVIIIGATGDLAKKYLWQGFFNLFVDLHTSSHHVNLIGASRVEYSEGSRQLTGILQDHVHCPDGLSDCSQLRKEFKQQVSYAQLKTQEDYAELCRKLNEQTTAKGMIEKGRLIYLSVPPFAYAEIVANINSVCRPPTSATWLKVVLEKPFGSDLRSAQTLAAEISKHLKEEEIYRIDHYLGKPGVRNILPFRISNRDILEPVWNHKHIEYVEIALKETLDVKGRISFYDKYGVIRDVMQNHLTEIMSLVAMEIPKDLNAVADRKLQLLRDVLPVRASQTVIGQYDDYHKDWMTELSQNPGNKSYTPTFGASALFINNHRWKGVPFVLMSGKKLQEKLSYVKIVFRNVAICPTSVSWLEDKLCEPRQIIFILSQSGFQFPEILVSENFPRPNLPENTFEAEAEEGKEFSVFGKHVSKYFIYSGMPGDAYTTLIRDCYHGNKANFVSTDSLIASWKIWDSVLQELHRTEPRIYRTDQSQSGWLNFQVIGHQLQFTVQKTEEEDAFMESSLTSSYFMLDVGSFRKQPLFRGSSETVVEELAKAIYSIALEAVKERGSFHIAFSGGTTPSALFSVLVQDYQEDFPWQKMHIWMVDERCVPRSDVRSNFNSLHNSLLKHIAIPHFNVHPMPTELINGLCSFDDKGPQVYAAEMNRLLPEDRLDFVLLGVGSDGHTASLFPDSAGVNETYHRVIITPDGPADGVRYRMSMTYYTINNARNIGILVLGSDKREIIKVLDNENELSYTKYPILGVIPVNGSLQWYIDELALSD</sequence>
<dbReference type="SUPFAM" id="SSF100950">
    <property type="entry name" value="NagB/RpiA/CoA transferase-like"/>
    <property type="match status" value="1"/>
</dbReference>
<dbReference type="InterPro" id="IPR036291">
    <property type="entry name" value="NAD(P)-bd_dom_sf"/>
</dbReference>
<evidence type="ECO:0000259" key="6">
    <source>
        <dbReference type="Pfam" id="PF01182"/>
    </source>
</evidence>
<evidence type="ECO:0000256" key="3">
    <source>
        <dbReference type="ARBA" id="ARBA00022857"/>
    </source>
</evidence>
<dbReference type="Gene3D" id="3.40.50.1360">
    <property type="match status" value="1"/>
</dbReference>
<dbReference type="AlphaFoldDB" id="A0A9Q1CNS1"/>
<dbReference type="GO" id="GO:0004345">
    <property type="term" value="F:glucose-6-phosphate dehydrogenase activity"/>
    <property type="evidence" value="ECO:0007669"/>
    <property type="project" value="InterPro"/>
</dbReference>
<evidence type="ECO:0000259" key="7">
    <source>
        <dbReference type="Pfam" id="PF02781"/>
    </source>
</evidence>
<keyword evidence="2" id="KW-0313">Glucose metabolism</keyword>
<dbReference type="Pfam" id="PF01182">
    <property type="entry name" value="Glucosamine_iso"/>
    <property type="match status" value="1"/>
</dbReference>
<dbReference type="InterPro" id="IPR022675">
    <property type="entry name" value="G6P_DH_C"/>
</dbReference>
<organism evidence="8 9">
    <name type="scientific">Holothuria leucospilota</name>
    <name type="common">Black long sea cucumber</name>
    <name type="synonym">Mertensiothuria leucospilota</name>
    <dbReference type="NCBI Taxonomy" id="206669"/>
    <lineage>
        <taxon>Eukaryota</taxon>
        <taxon>Metazoa</taxon>
        <taxon>Echinodermata</taxon>
        <taxon>Eleutherozoa</taxon>
        <taxon>Echinozoa</taxon>
        <taxon>Holothuroidea</taxon>
        <taxon>Aspidochirotacea</taxon>
        <taxon>Aspidochirotida</taxon>
        <taxon>Holothuriidae</taxon>
        <taxon>Holothuria</taxon>
    </lineage>
</organism>
<dbReference type="OrthoDB" id="60984at2759"/>
<accession>A0A9Q1CNS1</accession>
<dbReference type="Gene3D" id="3.40.50.720">
    <property type="entry name" value="NAD(P)-binding Rossmann-like Domain"/>
    <property type="match status" value="1"/>
</dbReference>
<evidence type="ECO:0000313" key="8">
    <source>
        <dbReference type="EMBL" id="KAJ8048113.1"/>
    </source>
</evidence>
<dbReference type="InterPro" id="IPR006148">
    <property type="entry name" value="Glc/Gal-6P_isomerase"/>
</dbReference>